<evidence type="ECO:0000313" key="1">
    <source>
        <dbReference type="EMBL" id="TDL42441.1"/>
    </source>
</evidence>
<sequence>MEFASIWQEAGADLLVYCPRPPHESRRRRLRDQGLEIFETINPGVLGDLDLIHLHHAAPSPRTVTWVQHLLRCRPEPGPTVLSHNVFGQDLELEVPTGCLIVGLLGDWLAEQYRGQSRKSSSQTLRLMSNPQDFDFFRPPSPAERQSAREARGIGEDVTVVLRVGSPIADKWALYPYKKLAERVKKTPATQLRLVGFPPQLRPAMSDHERLVFVESTADDTVLRDEYWAADSFSHWARRGESFGNVLLEALGTGLPVVYRARPLRDNTPWEFQGMIGFDYVSTRRAWVNASVHPVARSTLTEPFRTGRYSRESVLKVLSDCVKHVDSAAAFHSMDAVKDFLVHRLPEPALLPLRCRASVLLRHNLVTARIKRHRLFVQSKRTDVTS</sequence>
<reference evidence="1 2" key="1">
    <citation type="submission" date="2019-03" db="EMBL/GenBank/DDBJ databases">
        <title>Genome Sequencing and Assembly of Various Microbes Isolated from Partially Reclaimed Soil and Acid Mine Drainage (AMD) Site.</title>
        <authorList>
            <person name="Steinbock B."/>
            <person name="Bechtold R."/>
            <person name="Sevigny J.L."/>
            <person name="Thomas D."/>
            <person name="Cuthill L.R."/>
            <person name="Aveiro Johannsen E.J."/>
            <person name="Thomas K."/>
            <person name="Ghosh A."/>
        </authorList>
    </citation>
    <scope>NUCLEOTIDE SEQUENCE [LARGE SCALE GENOMIC DNA]</scope>
    <source>
        <strain evidence="1 2">S-A3</strain>
    </source>
</reference>
<accession>A0A4R5YBT8</accession>
<organism evidence="1 2">
    <name type="scientific">Kocuria rosea</name>
    <name type="common">Deinococcus erythromyxa</name>
    <name type="synonym">Micrococcus rubens</name>
    <dbReference type="NCBI Taxonomy" id="1275"/>
    <lineage>
        <taxon>Bacteria</taxon>
        <taxon>Bacillati</taxon>
        <taxon>Actinomycetota</taxon>
        <taxon>Actinomycetes</taxon>
        <taxon>Micrococcales</taxon>
        <taxon>Micrococcaceae</taxon>
        <taxon>Kocuria</taxon>
    </lineage>
</organism>
<dbReference type="Gene3D" id="3.40.50.2000">
    <property type="entry name" value="Glycogen Phosphorylase B"/>
    <property type="match status" value="2"/>
</dbReference>
<dbReference type="GeneID" id="64347919"/>
<dbReference type="Proteomes" id="UP000295163">
    <property type="component" value="Unassembled WGS sequence"/>
</dbReference>
<dbReference type="SUPFAM" id="SSF53756">
    <property type="entry name" value="UDP-Glycosyltransferase/glycogen phosphorylase"/>
    <property type="match status" value="1"/>
</dbReference>
<dbReference type="Pfam" id="PF13692">
    <property type="entry name" value="Glyco_trans_1_4"/>
    <property type="match status" value="1"/>
</dbReference>
<dbReference type="EMBL" id="SMZT01000004">
    <property type="protein sequence ID" value="TDL42441.1"/>
    <property type="molecule type" value="Genomic_DNA"/>
</dbReference>
<proteinExistence type="predicted"/>
<name>A0A4R5YBT8_KOCRO</name>
<comment type="caution">
    <text evidence="1">The sequence shown here is derived from an EMBL/GenBank/DDBJ whole genome shotgun (WGS) entry which is preliminary data.</text>
</comment>
<protein>
    <recommendedName>
        <fullName evidence="3">Glycosyltransferase family 1 protein</fullName>
    </recommendedName>
</protein>
<gene>
    <name evidence="1" type="ORF">E2R59_10870</name>
</gene>
<evidence type="ECO:0000313" key="2">
    <source>
        <dbReference type="Proteomes" id="UP000295163"/>
    </source>
</evidence>
<dbReference type="RefSeq" id="WP_133410549.1">
    <property type="nucleotide sequence ID" value="NZ_SMZT01000004.1"/>
</dbReference>
<dbReference type="AlphaFoldDB" id="A0A4R5YBT8"/>
<evidence type="ECO:0008006" key="3">
    <source>
        <dbReference type="Google" id="ProtNLM"/>
    </source>
</evidence>